<dbReference type="Gene3D" id="2.30.110.10">
    <property type="entry name" value="Electron Transport, Fmn-binding Protein, Chain A"/>
    <property type="match status" value="1"/>
</dbReference>
<evidence type="ECO:0000313" key="3">
    <source>
        <dbReference type="Proteomes" id="UP001226720"/>
    </source>
</evidence>
<dbReference type="Pfam" id="PF01243">
    <property type="entry name" value="PNPOx_N"/>
    <property type="match status" value="1"/>
</dbReference>
<sequence length="142" mass="16645">MAMSQTEIKNKVLNIFDSHYVGTLSTIKDNKPHSRFMTFFHDELTLMTPTSRKTHKVEDIEQNHNVHVLLGYDGEGWHDRYVEVQGHVTIDDSKETKEKLWGDQMKRWFDSPDDPDFIVLRITPDTIRLMNEGENTPETLEL</sequence>
<dbReference type="Proteomes" id="UP001226720">
    <property type="component" value="Unassembled WGS sequence"/>
</dbReference>
<comment type="caution">
    <text evidence="2">The sequence shown here is derived from an EMBL/GenBank/DDBJ whole genome shotgun (WGS) entry which is preliminary data.</text>
</comment>
<dbReference type="PANTHER" id="PTHR34818">
    <property type="entry name" value="PROTEIN BLI-3"/>
    <property type="match status" value="1"/>
</dbReference>
<dbReference type="InterPro" id="IPR012349">
    <property type="entry name" value="Split_barrel_FMN-bd"/>
</dbReference>
<dbReference type="InterPro" id="IPR052917">
    <property type="entry name" value="Stress-Dev_Protein"/>
</dbReference>
<accession>A0ABU0K413</accession>
<dbReference type="SUPFAM" id="SSF50475">
    <property type="entry name" value="FMN-binding split barrel"/>
    <property type="match status" value="1"/>
</dbReference>
<name>A0ABU0K413_9BACL</name>
<feature type="domain" description="Pyridoxamine 5'-phosphate oxidase N-terminal" evidence="1">
    <location>
        <begin position="10"/>
        <end position="130"/>
    </location>
</feature>
<dbReference type="InterPro" id="IPR011576">
    <property type="entry name" value="Pyridox_Oxase_N"/>
</dbReference>
<gene>
    <name evidence="2" type="ORF">QO000_003094</name>
</gene>
<keyword evidence="3" id="KW-1185">Reference proteome</keyword>
<evidence type="ECO:0000313" key="2">
    <source>
        <dbReference type="EMBL" id="MDQ0484110.1"/>
    </source>
</evidence>
<proteinExistence type="predicted"/>
<dbReference type="EMBL" id="JAUSWM010000006">
    <property type="protein sequence ID" value="MDQ0484110.1"/>
    <property type="molecule type" value="Genomic_DNA"/>
</dbReference>
<protein>
    <submittedName>
        <fullName evidence="2">General stress protein 26</fullName>
    </submittedName>
</protein>
<dbReference type="PANTHER" id="PTHR34818:SF1">
    <property type="entry name" value="PROTEIN BLI-3"/>
    <property type="match status" value="1"/>
</dbReference>
<evidence type="ECO:0000259" key="1">
    <source>
        <dbReference type="Pfam" id="PF01243"/>
    </source>
</evidence>
<reference evidence="2" key="1">
    <citation type="submission" date="2023-07" db="EMBL/GenBank/DDBJ databases">
        <title>Genomic Encyclopedia of Type Strains, Phase IV (KMG-IV): sequencing the most valuable type-strain genomes for metagenomic binning, comparative biology and taxonomic classification.</title>
        <authorList>
            <person name="Goeker M."/>
        </authorList>
    </citation>
    <scope>NUCLEOTIDE SEQUENCE [LARGE SCALE GENOMIC DNA]</scope>
    <source>
        <strain evidence="2">JSM 076093</strain>
    </source>
</reference>
<organism evidence="2 3">
    <name type="scientific">Guptibacillus hwajinpoensis</name>
    <dbReference type="NCBI Taxonomy" id="208199"/>
    <lineage>
        <taxon>Bacteria</taxon>
        <taxon>Bacillati</taxon>
        <taxon>Bacillota</taxon>
        <taxon>Bacilli</taxon>
        <taxon>Bacillales</taxon>
        <taxon>Guptibacillaceae</taxon>
        <taxon>Guptibacillus</taxon>
    </lineage>
</organism>